<proteinExistence type="predicted"/>
<dbReference type="Proteomes" id="UP001180020">
    <property type="component" value="Unassembled WGS sequence"/>
</dbReference>
<sequence>MRGSSVRGGSDGHRWRRGRPGDEVGGDGIEDVNNDLFSLSDRGGTSRHRMNRHRRAATYNPSQMRRVSSSRDAFVKSMASKTSREHTRISTTMGGTKIPLQNCNVDSFSKNKLKLVNTAEEIIDKSIYAILTIHRWDSLNQMNYKSVPLRPVHGRLALKFLDWVIHQPGFDQFALIFCATAHVLINARLYDPAKSVLRRLSRLGIGCRPVFDALLKTYRHCNSNPLVFDLLTKVYVGEGKLGDAMETEGKAQSFRKDNG</sequence>
<name>A0AAV9ERT7_ACOCL</name>
<reference evidence="2" key="1">
    <citation type="journal article" date="2023" name="Nat. Commun.">
        <title>Diploid and tetraploid genomes of Acorus and the evolution of monocots.</title>
        <authorList>
            <person name="Ma L."/>
            <person name="Liu K.W."/>
            <person name="Li Z."/>
            <person name="Hsiao Y.Y."/>
            <person name="Qi Y."/>
            <person name="Fu T."/>
            <person name="Tang G.D."/>
            <person name="Zhang D."/>
            <person name="Sun W.H."/>
            <person name="Liu D.K."/>
            <person name="Li Y."/>
            <person name="Chen G.Z."/>
            <person name="Liu X.D."/>
            <person name="Liao X.Y."/>
            <person name="Jiang Y.T."/>
            <person name="Yu X."/>
            <person name="Hao Y."/>
            <person name="Huang J."/>
            <person name="Zhao X.W."/>
            <person name="Ke S."/>
            <person name="Chen Y.Y."/>
            <person name="Wu W.L."/>
            <person name="Hsu J.L."/>
            <person name="Lin Y.F."/>
            <person name="Huang M.D."/>
            <person name="Li C.Y."/>
            <person name="Huang L."/>
            <person name="Wang Z.W."/>
            <person name="Zhao X."/>
            <person name="Zhong W.Y."/>
            <person name="Peng D.H."/>
            <person name="Ahmad S."/>
            <person name="Lan S."/>
            <person name="Zhang J.S."/>
            <person name="Tsai W.C."/>
            <person name="Van de Peer Y."/>
            <person name="Liu Z.J."/>
        </authorList>
    </citation>
    <scope>NUCLEOTIDE SEQUENCE</scope>
    <source>
        <strain evidence="2">CP</strain>
    </source>
</reference>
<dbReference type="AlphaFoldDB" id="A0AAV9ERT7"/>
<evidence type="ECO:0000313" key="2">
    <source>
        <dbReference type="EMBL" id="KAK1316355.1"/>
    </source>
</evidence>
<accession>A0AAV9ERT7</accession>
<comment type="caution">
    <text evidence="2">The sequence shown here is derived from an EMBL/GenBank/DDBJ whole genome shotgun (WGS) entry which is preliminary data.</text>
</comment>
<reference evidence="2" key="2">
    <citation type="submission" date="2023-06" db="EMBL/GenBank/DDBJ databases">
        <authorList>
            <person name="Ma L."/>
            <person name="Liu K.-W."/>
            <person name="Li Z."/>
            <person name="Hsiao Y.-Y."/>
            <person name="Qi Y."/>
            <person name="Fu T."/>
            <person name="Tang G."/>
            <person name="Zhang D."/>
            <person name="Sun W.-H."/>
            <person name="Liu D.-K."/>
            <person name="Li Y."/>
            <person name="Chen G.-Z."/>
            <person name="Liu X.-D."/>
            <person name="Liao X.-Y."/>
            <person name="Jiang Y.-T."/>
            <person name="Yu X."/>
            <person name="Hao Y."/>
            <person name="Huang J."/>
            <person name="Zhao X.-W."/>
            <person name="Ke S."/>
            <person name="Chen Y.-Y."/>
            <person name="Wu W.-L."/>
            <person name="Hsu J.-L."/>
            <person name="Lin Y.-F."/>
            <person name="Huang M.-D."/>
            <person name="Li C.-Y."/>
            <person name="Huang L."/>
            <person name="Wang Z.-W."/>
            <person name="Zhao X."/>
            <person name="Zhong W.-Y."/>
            <person name="Peng D.-H."/>
            <person name="Ahmad S."/>
            <person name="Lan S."/>
            <person name="Zhang J.-S."/>
            <person name="Tsai W.-C."/>
            <person name="Van De Peer Y."/>
            <person name="Liu Z.-J."/>
        </authorList>
    </citation>
    <scope>NUCLEOTIDE SEQUENCE</scope>
    <source>
        <strain evidence="2">CP</strain>
        <tissue evidence="2">Leaves</tissue>
    </source>
</reference>
<gene>
    <name evidence="2" type="ORF">QJS10_CPA05g02025</name>
</gene>
<evidence type="ECO:0000256" key="1">
    <source>
        <dbReference type="SAM" id="MobiDB-lite"/>
    </source>
</evidence>
<evidence type="ECO:0000313" key="3">
    <source>
        <dbReference type="Proteomes" id="UP001180020"/>
    </source>
</evidence>
<dbReference type="EMBL" id="JAUJYO010000005">
    <property type="protein sequence ID" value="KAK1316355.1"/>
    <property type="molecule type" value="Genomic_DNA"/>
</dbReference>
<organism evidence="2 3">
    <name type="scientific">Acorus calamus</name>
    <name type="common">Sweet flag</name>
    <dbReference type="NCBI Taxonomy" id="4465"/>
    <lineage>
        <taxon>Eukaryota</taxon>
        <taxon>Viridiplantae</taxon>
        <taxon>Streptophyta</taxon>
        <taxon>Embryophyta</taxon>
        <taxon>Tracheophyta</taxon>
        <taxon>Spermatophyta</taxon>
        <taxon>Magnoliopsida</taxon>
        <taxon>Liliopsida</taxon>
        <taxon>Acoraceae</taxon>
        <taxon>Acorus</taxon>
    </lineage>
</organism>
<keyword evidence="3" id="KW-1185">Reference proteome</keyword>
<feature type="region of interest" description="Disordered" evidence="1">
    <location>
        <begin position="1"/>
        <end position="30"/>
    </location>
</feature>
<protein>
    <submittedName>
        <fullName evidence="2">Pentatricopeptide repeat-containing protein</fullName>
    </submittedName>
</protein>